<dbReference type="SUPFAM" id="SSF52283">
    <property type="entry name" value="Formate/glycerate dehydrogenase catalytic domain-like"/>
    <property type="match status" value="1"/>
</dbReference>
<dbReference type="GO" id="GO:0051287">
    <property type="term" value="F:NAD binding"/>
    <property type="evidence" value="ECO:0007669"/>
    <property type="project" value="InterPro"/>
</dbReference>
<dbReference type="SUPFAM" id="SSF51735">
    <property type="entry name" value="NAD(P)-binding Rossmann-fold domains"/>
    <property type="match status" value="1"/>
</dbReference>
<evidence type="ECO:0000256" key="2">
    <source>
        <dbReference type="ARBA" id="ARBA00023027"/>
    </source>
</evidence>
<evidence type="ECO:0000313" key="4">
    <source>
        <dbReference type="EMBL" id="CAB1370059.1"/>
    </source>
</evidence>
<dbReference type="RefSeq" id="WP_145770989.1">
    <property type="nucleotide sequence ID" value="NZ_LR778301.1"/>
</dbReference>
<name>A0A6S6XVR6_9PROT</name>
<proteinExistence type="predicted"/>
<evidence type="ECO:0000256" key="1">
    <source>
        <dbReference type="ARBA" id="ARBA00023002"/>
    </source>
</evidence>
<organism evidence="4 5">
    <name type="scientific">Denitratisoma oestradiolicum</name>
    <dbReference type="NCBI Taxonomy" id="311182"/>
    <lineage>
        <taxon>Bacteria</taxon>
        <taxon>Pseudomonadati</taxon>
        <taxon>Pseudomonadota</taxon>
        <taxon>Betaproteobacteria</taxon>
        <taxon>Nitrosomonadales</taxon>
        <taxon>Sterolibacteriaceae</taxon>
        <taxon>Denitratisoma</taxon>
    </lineage>
</organism>
<keyword evidence="5" id="KW-1185">Reference proteome</keyword>
<dbReference type="Pfam" id="PF02826">
    <property type="entry name" value="2-Hacid_dh_C"/>
    <property type="match status" value="1"/>
</dbReference>
<dbReference type="InterPro" id="IPR036291">
    <property type="entry name" value="NAD(P)-bd_dom_sf"/>
</dbReference>
<dbReference type="Gene3D" id="3.40.50.720">
    <property type="entry name" value="NAD(P)-binding Rossmann-like Domain"/>
    <property type="match status" value="2"/>
</dbReference>
<keyword evidence="1" id="KW-0560">Oxidoreductase</keyword>
<dbReference type="InterPro" id="IPR006140">
    <property type="entry name" value="D-isomer_DH_NAD-bd"/>
</dbReference>
<feature type="domain" description="D-isomer specific 2-hydroxyacid dehydrogenase NAD-binding" evidence="3">
    <location>
        <begin position="100"/>
        <end position="272"/>
    </location>
</feature>
<dbReference type="KEGG" id="doe:DENOEST_2900"/>
<keyword evidence="2" id="KW-0520">NAD</keyword>
<dbReference type="Proteomes" id="UP000515733">
    <property type="component" value="Chromosome"/>
</dbReference>
<evidence type="ECO:0000259" key="3">
    <source>
        <dbReference type="Pfam" id="PF02826"/>
    </source>
</evidence>
<dbReference type="GO" id="GO:0016491">
    <property type="term" value="F:oxidoreductase activity"/>
    <property type="evidence" value="ECO:0007669"/>
    <property type="project" value="UniProtKB-KW"/>
</dbReference>
<dbReference type="PANTHER" id="PTHR43333">
    <property type="entry name" value="2-HACID_DH_C DOMAIN-CONTAINING PROTEIN"/>
    <property type="match status" value="1"/>
</dbReference>
<dbReference type="EMBL" id="LR778301">
    <property type="protein sequence ID" value="CAB1370059.1"/>
    <property type="molecule type" value="Genomic_DNA"/>
</dbReference>
<evidence type="ECO:0000313" key="5">
    <source>
        <dbReference type="Proteomes" id="UP000515733"/>
    </source>
</evidence>
<accession>A0A6S6XVR6</accession>
<sequence length="309" mass="32886">MRLALNFQAPATEEALLRHTHGMELIKVPAQGALAGEVDVLLTPLVGTQPLAELLPKCQGLQWVHIFGTGADTFPFGLAGDIKVSCSRGASATAIAEWVLAMMLSFEKRLPQSWVSAPPAQWFLADLGGLEGKTLGLLGFGAIGQAIARRALAFDMKVVAKVRQHRPSPMVGVTLVDSLEQVLGAADHLVLALSATAASRGLLGAEQLAMTQPGVHLVNVARSGLIDQDALRPLLDRGHIAMASLDVVEPEPLPAGHWLYAHPRVRLSPHISWSAPGMVDRMLAIFLRNLEAFAQGRPLEGLVDVAAGY</sequence>
<dbReference type="PANTHER" id="PTHR43333:SF1">
    <property type="entry name" value="D-ISOMER SPECIFIC 2-HYDROXYACID DEHYDROGENASE NAD-BINDING DOMAIN-CONTAINING PROTEIN"/>
    <property type="match status" value="1"/>
</dbReference>
<reference evidence="4 5" key="1">
    <citation type="submission" date="2020-03" db="EMBL/GenBank/DDBJ databases">
        <authorList>
            <consortium name="Genoscope - CEA"/>
            <person name="William W."/>
        </authorList>
    </citation>
    <scope>NUCLEOTIDE SEQUENCE [LARGE SCALE GENOMIC DNA]</scope>
    <source>
        <strain evidence="5">DSM 16959</strain>
    </source>
</reference>
<protein>
    <recommendedName>
        <fullName evidence="3">D-isomer specific 2-hydroxyacid dehydrogenase NAD-binding domain-containing protein</fullName>
    </recommendedName>
</protein>
<dbReference type="OrthoDB" id="9805416at2"/>
<dbReference type="AlphaFoldDB" id="A0A6S6XVR6"/>
<gene>
    <name evidence="4" type="ORF">DENOEST_2900</name>
</gene>